<keyword evidence="5 8" id="KW-0812">Transmembrane</keyword>
<reference evidence="12 13" key="1">
    <citation type="submission" date="2019-12" db="EMBL/GenBank/DDBJ databases">
        <authorList>
            <person name="Kun Z."/>
        </authorList>
    </citation>
    <scope>NUCLEOTIDE SEQUENCE [LARGE SCALE GENOMIC DNA]</scope>
    <source>
        <strain evidence="12 13">YIM 123512</strain>
    </source>
</reference>
<evidence type="ECO:0000259" key="11">
    <source>
        <dbReference type="PROSITE" id="PS50850"/>
    </source>
</evidence>
<dbReference type="InterPro" id="IPR005279">
    <property type="entry name" value="Dipep/tripep_permease"/>
</dbReference>
<evidence type="ECO:0000256" key="2">
    <source>
        <dbReference type="ARBA" id="ARBA00005982"/>
    </source>
</evidence>
<evidence type="ECO:0000256" key="6">
    <source>
        <dbReference type="ARBA" id="ARBA00022989"/>
    </source>
</evidence>
<evidence type="ECO:0000256" key="4">
    <source>
        <dbReference type="ARBA" id="ARBA00022475"/>
    </source>
</evidence>
<evidence type="ECO:0000256" key="5">
    <source>
        <dbReference type="ARBA" id="ARBA00022692"/>
    </source>
</evidence>
<accession>A0A6L7F2H9</accession>
<dbReference type="InterPro" id="IPR020846">
    <property type="entry name" value="MFS_dom"/>
</dbReference>
<feature type="transmembrane region" description="Helical" evidence="10">
    <location>
        <begin position="441"/>
        <end position="462"/>
    </location>
</feature>
<dbReference type="AlphaFoldDB" id="A0A6L7F2H9"/>
<feature type="transmembrane region" description="Helical" evidence="10">
    <location>
        <begin position="268"/>
        <end position="286"/>
    </location>
</feature>
<comment type="similarity">
    <text evidence="2 8">Belongs to the major facilitator superfamily. Proton-dependent oligopeptide transporter (POT/PTR) (TC 2.A.17) family.</text>
</comment>
<comment type="subcellular location">
    <subcellularLocation>
        <location evidence="1">Cell membrane</location>
        <topology evidence="1">Multi-pass membrane protein</topology>
    </subcellularLocation>
    <subcellularLocation>
        <location evidence="8">Membrane</location>
        <topology evidence="8">Multi-pass membrane protein</topology>
    </subcellularLocation>
</comment>
<dbReference type="PANTHER" id="PTHR23517:SF15">
    <property type="entry name" value="PROTON-DEPENDENT OLIGOPEPTIDE FAMILY TRANSPORT PROTEIN"/>
    <property type="match status" value="1"/>
</dbReference>
<comment type="caution">
    <text evidence="12">The sequence shown here is derived from an EMBL/GenBank/DDBJ whole genome shotgun (WGS) entry which is preliminary data.</text>
</comment>
<evidence type="ECO:0000256" key="7">
    <source>
        <dbReference type="ARBA" id="ARBA00023136"/>
    </source>
</evidence>
<dbReference type="PROSITE" id="PS50850">
    <property type="entry name" value="MFS"/>
    <property type="match status" value="1"/>
</dbReference>
<dbReference type="NCBIfam" id="TIGR00924">
    <property type="entry name" value="yjdL_sub1_fam"/>
    <property type="match status" value="1"/>
</dbReference>
<dbReference type="GO" id="GO:0006857">
    <property type="term" value="P:oligopeptide transport"/>
    <property type="evidence" value="ECO:0007669"/>
    <property type="project" value="InterPro"/>
</dbReference>
<feature type="domain" description="Major facilitator superfamily (MFS) profile" evidence="11">
    <location>
        <begin position="38"/>
        <end position="493"/>
    </location>
</feature>
<dbReference type="InterPro" id="IPR018456">
    <property type="entry name" value="PTR2_symporter_CS"/>
</dbReference>
<feature type="region of interest" description="Disordered" evidence="9">
    <location>
        <begin position="1"/>
        <end position="24"/>
    </location>
</feature>
<evidence type="ECO:0000313" key="13">
    <source>
        <dbReference type="Proteomes" id="UP000473325"/>
    </source>
</evidence>
<feature type="transmembrane region" description="Helical" evidence="10">
    <location>
        <begin position="77"/>
        <end position="97"/>
    </location>
</feature>
<dbReference type="InterPro" id="IPR036259">
    <property type="entry name" value="MFS_trans_sf"/>
</dbReference>
<gene>
    <name evidence="12" type="ORF">GRQ65_08735</name>
</gene>
<dbReference type="Pfam" id="PF00854">
    <property type="entry name" value="PTR2"/>
    <property type="match status" value="1"/>
</dbReference>
<dbReference type="PROSITE" id="PS01023">
    <property type="entry name" value="PTR2_2"/>
    <property type="match status" value="1"/>
</dbReference>
<evidence type="ECO:0000256" key="1">
    <source>
        <dbReference type="ARBA" id="ARBA00004651"/>
    </source>
</evidence>
<dbReference type="GO" id="GO:1904680">
    <property type="term" value="F:peptide transmembrane transporter activity"/>
    <property type="evidence" value="ECO:0007669"/>
    <property type="project" value="InterPro"/>
</dbReference>
<evidence type="ECO:0000313" key="12">
    <source>
        <dbReference type="EMBL" id="MXG89634.1"/>
    </source>
</evidence>
<evidence type="ECO:0000256" key="3">
    <source>
        <dbReference type="ARBA" id="ARBA00022448"/>
    </source>
</evidence>
<feature type="transmembrane region" description="Helical" evidence="10">
    <location>
        <begin position="48"/>
        <end position="65"/>
    </location>
</feature>
<keyword evidence="6 10" id="KW-1133">Transmembrane helix</keyword>
<feature type="transmembrane region" description="Helical" evidence="10">
    <location>
        <begin position="298"/>
        <end position="315"/>
    </location>
</feature>
<dbReference type="CDD" id="cd17346">
    <property type="entry name" value="MFS_DtpA_like"/>
    <property type="match status" value="1"/>
</dbReference>
<protein>
    <submittedName>
        <fullName evidence="12">MFS transporter</fullName>
    </submittedName>
</protein>
<dbReference type="InterPro" id="IPR000109">
    <property type="entry name" value="POT_fam"/>
</dbReference>
<feature type="transmembrane region" description="Helical" evidence="10">
    <location>
        <begin position="343"/>
        <end position="363"/>
    </location>
</feature>
<feature type="transmembrane region" description="Helical" evidence="10">
    <location>
        <begin position="238"/>
        <end position="262"/>
    </location>
</feature>
<feature type="transmembrane region" description="Helical" evidence="10">
    <location>
        <begin position="400"/>
        <end position="420"/>
    </location>
</feature>
<dbReference type="EMBL" id="WUEK01000004">
    <property type="protein sequence ID" value="MXG89634.1"/>
    <property type="molecule type" value="Genomic_DNA"/>
</dbReference>
<dbReference type="InterPro" id="IPR050171">
    <property type="entry name" value="MFS_Transporters"/>
</dbReference>
<keyword evidence="13" id="KW-1185">Reference proteome</keyword>
<sequence length="500" mass="53125">MSRLPRGNRVPVSPQTSAPPPDIQQDRRFLGQPWPLASLFGVEMWERFSFYGMQGILVIYLYYSAAEGGLGIDETTATGIVGAYGGAVYLATILGAWVADRLIGPERTLFASAVVVMAGHVALALIPGLGGVAVGLALIALGSGGVKANATSLVGSLYAADDERRDAGFSLFYMGINLGAFAGPLLTGLLQEAQGFHWGFGLAAVGMAAGLAQYAVGRRALPAETHVVANPLPPSRRAAYAGALVAAAALVAVLALTGLMTVGNLPDWVLGVVVVASVAYFTVILTSGELSADERSRVWSFVPLFVVNAVFWSLYQQQFTVVSIFSDQRLDRDLFGWEMPVSWVNSINPVFVIVFAGVFAAVWTRLGERQPVTPVKFGLGTIVMGMAFLLFLLSPSGENTSPLLLLAFILFVFTMAELLISPVGLSLSTKLAPRRFHTQMVALYFLSVAFGTAMAGKLAGYYDVDRETPYFLVLGLVAVGVGALVLVFSRPVTRLMAGVR</sequence>
<feature type="transmembrane region" description="Helical" evidence="10">
    <location>
        <begin position="375"/>
        <end position="394"/>
    </location>
</feature>
<dbReference type="Proteomes" id="UP000473325">
    <property type="component" value="Unassembled WGS sequence"/>
</dbReference>
<feature type="transmembrane region" description="Helical" evidence="10">
    <location>
        <begin position="196"/>
        <end position="217"/>
    </location>
</feature>
<dbReference type="PANTHER" id="PTHR23517">
    <property type="entry name" value="RESISTANCE PROTEIN MDTM, PUTATIVE-RELATED-RELATED"/>
    <property type="match status" value="1"/>
</dbReference>
<name>A0A6L7F2H9_9ACTN</name>
<dbReference type="SUPFAM" id="SSF103473">
    <property type="entry name" value="MFS general substrate transporter"/>
    <property type="match status" value="1"/>
</dbReference>
<keyword evidence="4" id="KW-1003">Cell membrane</keyword>
<evidence type="ECO:0000256" key="9">
    <source>
        <dbReference type="SAM" id="MobiDB-lite"/>
    </source>
</evidence>
<feature type="transmembrane region" description="Helical" evidence="10">
    <location>
        <begin position="468"/>
        <end position="488"/>
    </location>
</feature>
<proteinExistence type="inferred from homology"/>
<dbReference type="Gene3D" id="1.20.1250.20">
    <property type="entry name" value="MFS general substrate transporter like domains"/>
    <property type="match status" value="1"/>
</dbReference>
<feature type="transmembrane region" description="Helical" evidence="10">
    <location>
        <begin position="109"/>
        <end position="130"/>
    </location>
</feature>
<feature type="transmembrane region" description="Helical" evidence="10">
    <location>
        <begin position="171"/>
        <end position="190"/>
    </location>
</feature>
<organism evidence="12 13">
    <name type="scientific">Nocardioides flavescens</name>
    <dbReference type="NCBI Taxonomy" id="2691959"/>
    <lineage>
        <taxon>Bacteria</taxon>
        <taxon>Bacillati</taxon>
        <taxon>Actinomycetota</taxon>
        <taxon>Actinomycetes</taxon>
        <taxon>Propionibacteriales</taxon>
        <taxon>Nocardioidaceae</taxon>
        <taxon>Nocardioides</taxon>
    </lineage>
</organism>
<evidence type="ECO:0000256" key="10">
    <source>
        <dbReference type="SAM" id="Phobius"/>
    </source>
</evidence>
<keyword evidence="3 8" id="KW-0813">Transport</keyword>
<evidence type="ECO:0000256" key="8">
    <source>
        <dbReference type="RuleBase" id="RU003755"/>
    </source>
</evidence>
<keyword evidence="7 10" id="KW-0472">Membrane</keyword>
<dbReference type="GO" id="GO:0005886">
    <property type="term" value="C:plasma membrane"/>
    <property type="evidence" value="ECO:0007669"/>
    <property type="project" value="UniProtKB-SubCell"/>
</dbReference>